<reference evidence="3 4" key="1">
    <citation type="journal article" date="2005" name="Nucleic Acids Res.">
        <title>Genomic blueprint of Hahella chejuensis, a marine microbe producing an algicidal agent.</title>
        <authorList>
            <person name="Jeong H."/>
            <person name="Yim J.H."/>
            <person name="Lee C."/>
            <person name="Choi S.-H."/>
            <person name="Park Y.K."/>
            <person name="Yoon S.H."/>
            <person name="Hur C.-G."/>
            <person name="Kang H.-Y."/>
            <person name="Kim D."/>
            <person name="Lee H.H."/>
            <person name="Park K.H."/>
            <person name="Park S.-H."/>
            <person name="Park H.-S."/>
            <person name="Lee H.K."/>
            <person name="Oh T.K."/>
            <person name="Kim J.F."/>
        </authorList>
    </citation>
    <scope>NUCLEOTIDE SEQUENCE [LARGE SCALE GENOMIC DNA]</scope>
    <source>
        <strain evidence="3 4">KCTC 2396</strain>
    </source>
</reference>
<comment type="similarity">
    <text evidence="1">Belongs to the UPF0065 (bug) family.</text>
</comment>
<dbReference type="InterPro" id="IPR042100">
    <property type="entry name" value="Bug_dom1"/>
</dbReference>
<feature type="chain" id="PRO_5004215186" evidence="2">
    <location>
        <begin position="28"/>
        <end position="317"/>
    </location>
</feature>
<dbReference type="CDD" id="cd07012">
    <property type="entry name" value="PBP2_Bug_TTT"/>
    <property type="match status" value="1"/>
</dbReference>
<keyword evidence="4" id="KW-1185">Reference proteome</keyword>
<dbReference type="AlphaFoldDB" id="Q2SLV5"/>
<evidence type="ECO:0000313" key="3">
    <source>
        <dbReference type="EMBL" id="ABC28369.1"/>
    </source>
</evidence>
<accession>Q2SLV5</accession>
<protein>
    <submittedName>
        <fullName evidence="3">Uncharacterized protein conserved in bacteria</fullName>
    </submittedName>
</protein>
<dbReference type="eggNOG" id="COG3181">
    <property type="taxonomic scope" value="Bacteria"/>
</dbReference>
<dbReference type="PANTHER" id="PTHR42928:SF3">
    <property type="entry name" value="UPF0065 PROTEIN YFLP"/>
    <property type="match status" value="1"/>
</dbReference>
<evidence type="ECO:0000256" key="2">
    <source>
        <dbReference type="SAM" id="SignalP"/>
    </source>
</evidence>
<dbReference type="Proteomes" id="UP000000238">
    <property type="component" value="Chromosome"/>
</dbReference>
<sequence length="317" mass="34309">MPIFFRNVKTFLRAAALMLALAPTAHADVQKFLIPAGEGGGWDTTARETGAALTKMGLIGGAKYVNYSGEGGGRALNALATSKEYKDALMVQSLPLILRSLSGVYDRSFRDVTPVAMLIAEYQVVVVDKDSPYKNMNELLAAIKDIGKRKPIVGGSAKGSLDHITALAVLEAANMSSKKLRYSASDGGGDAMRKFSNGYALAMVTGMGEVVKQIKSGELRALGVTSAERLEGFDIPTMKEQGLDVVLANWRGFFVAPGTPDKTVTKYADMLASLDKSPDWKTVRLKYGWESLYIPAQDARSFLEEQEVTIRRLLNSI</sequence>
<dbReference type="Gene3D" id="3.40.190.10">
    <property type="entry name" value="Periplasmic binding protein-like II"/>
    <property type="match status" value="1"/>
</dbReference>
<dbReference type="PANTHER" id="PTHR42928">
    <property type="entry name" value="TRICARBOXYLATE-BINDING PROTEIN"/>
    <property type="match status" value="1"/>
</dbReference>
<dbReference type="KEGG" id="hch:HCH_01511"/>
<name>Q2SLV5_HAHCH</name>
<dbReference type="PIRSF" id="PIRSF017082">
    <property type="entry name" value="YflP"/>
    <property type="match status" value="1"/>
</dbReference>
<gene>
    <name evidence="3" type="ordered locus">HCH_01511</name>
</gene>
<dbReference type="HOGENOM" id="CLU_045683_1_0_6"/>
<evidence type="ECO:0000256" key="1">
    <source>
        <dbReference type="ARBA" id="ARBA00006987"/>
    </source>
</evidence>
<dbReference type="SUPFAM" id="SSF53850">
    <property type="entry name" value="Periplasmic binding protein-like II"/>
    <property type="match status" value="1"/>
</dbReference>
<evidence type="ECO:0000313" key="4">
    <source>
        <dbReference type="Proteomes" id="UP000000238"/>
    </source>
</evidence>
<dbReference type="Pfam" id="PF03401">
    <property type="entry name" value="TctC"/>
    <property type="match status" value="1"/>
</dbReference>
<dbReference type="STRING" id="349521.HCH_01511"/>
<proteinExistence type="inferred from homology"/>
<dbReference type="EMBL" id="CP000155">
    <property type="protein sequence ID" value="ABC28369.1"/>
    <property type="molecule type" value="Genomic_DNA"/>
</dbReference>
<dbReference type="InterPro" id="IPR005064">
    <property type="entry name" value="BUG"/>
</dbReference>
<dbReference type="RefSeq" id="WP_011395442.1">
    <property type="nucleotide sequence ID" value="NC_007645.1"/>
</dbReference>
<feature type="signal peptide" evidence="2">
    <location>
        <begin position="1"/>
        <end position="27"/>
    </location>
</feature>
<dbReference type="Gene3D" id="3.40.190.150">
    <property type="entry name" value="Bordetella uptake gene, domain 1"/>
    <property type="match status" value="1"/>
</dbReference>
<dbReference type="OrthoDB" id="9780943at2"/>
<organism evidence="3 4">
    <name type="scientific">Hahella chejuensis (strain KCTC 2396)</name>
    <dbReference type="NCBI Taxonomy" id="349521"/>
    <lineage>
        <taxon>Bacteria</taxon>
        <taxon>Pseudomonadati</taxon>
        <taxon>Pseudomonadota</taxon>
        <taxon>Gammaproteobacteria</taxon>
        <taxon>Oceanospirillales</taxon>
        <taxon>Hahellaceae</taxon>
        <taxon>Hahella</taxon>
    </lineage>
</organism>
<keyword evidence="2" id="KW-0732">Signal</keyword>